<dbReference type="EMBL" id="ML001138">
    <property type="protein sequence ID" value="RKO83523.1"/>
    <property type="molecule type" value="Genomic_DNA"/>
</dbReference>
<dbReference type="InterPro" id="IPR027640">
    <property type="entry name" value="Kinesin-like_fam"/>
</dbReference>
<keyword evidence="2" id="KW-0175">Coiled coil</keyword>
<keyword evidence="4" id="KW-0067">ATP-binding</keyword>
<dbReference type="GO" id="GO:0005874">
    <property type="term" value="C:microtubule"/>
    <property type="evidence" value="ECO:0007669"/>
    <property type="project" value="UniProtKB-KW"/>
</dbReference>
<name>A0A4P9VXS8_9FUNG</name>
<evidence type="ECO:0000313" key="8">
    <source>
        <dbReference type="Proteomes" id="UP000269721"/>
    </source>
</evidence>
<dbReference type="GO" id="GO:0008017">
    <property type="term" value="F:microtubule binding"/>
    <property type="evidence" value="ECO:0007669"/>
    <property type="project" value="InterPro"/>
</dbReference>
<dbReference type="OrthoDB" id="3176171at2759"/>
<keyword evidence="7" id="KW-0378">Hydrolase</keyword>
<evidence type="ECO:0000256" key="5">
    <source>
        <dbReference type="SAM" id="MobiDB-lite"/>
    </source>
</evidence>
<dbReference type="InterPro" id="IPR001752">
    <property type="entry name" value="Kinesin_motor_dom"/>
</dbReference>
<protein>
    <submittedName>
        <fullName evidence="7">P-loop containing nucleoside triphosphate hydrolase protein</fullName>
    </submittedName>
</protein>
<dbReference type="GO" id="GO:0003777">
    <property type="term" value="F:microtubule motor activity"/>
    <property type="evidence" value="ECO:0007669"/>
    <property type="project" value="InterPro"/>
</dbReference>
<feature type="domain" description="Kinesin motor" evidence="6">
    <location>
        <begin position="4"/>
        <end position="110"/>
    </location>
</feature>
<keyword evidence="8" id="KW-1185">Reference proteome</keyword>
<dbReference type="GO" id="GO:0005524">
    <property type="term" value="F:ATP binding"/>
    <property type="evidence" value="ECO:0007669"/>
    <property type="project" value="UniProtKB-UniRule"/>
</dbReference>
<gene>
    <name evidence="7" type="ORF">BDK51DRAFT_43806</name>
</gene>
<comment type="similarity">
    <text evidence="4">Belongs to the TRAFAC class myosin-kinesin ATPase superfamily. Kinesin family.</text>
</comment>
<dbReference type="Pfam" id="PF00225">
    <property type="entry name" value="Kinesin"/>
    <property type="match status" value="1"/>
</dbReference>
<keyword evidence="1" id="KW-0493">Microtubule</keyword>
<keyword evidence="4" id="KW-0547">Nucleotide-binding</keyword>
<proteinExistence type="inferred from homology"/>
<evidence type="ECO:0000259" key="6">
    <source>
        <dbReference type="PROSITE" id="PS50067"/>
    </source>
</evidence>
<dbReference type="GO" id="GO:0016787">
    <property type="term" value="F:hydrolase activity"/>
    <property type="evidence" value="ECO:0007669"/>
    <property type="project" value="UniProtKB-KW"/>
</dbReference>
<feature type="binding site" evidence="4">
    <location>
        <begin position="82"/>
        <end position="89"/>
    </location>
    <ligand>
        <name>ATP</name>
        <dbReference type="ChEBI" id="CHEBI:30616"/>
    </ligand>
</feature>
<evidence type="ECO:0000256" key="4">
    <source>
        <dbReference type="PROSITE-ProRule" id="PRU00283"/>
    </source>
</evidence>
<dbReference type="Gene3D" id="3.40.850.10">
    <property type="entry name" value="Kinesin motor domain"/>
    <property type="match status" value="1"/>
</dbReference>
<reference evidence="8" key="1">
    <citation type="journal article" date="2018" name="Nat. Microbiol.">
        <title>Leveraging single-cell genomics to expand the fungal tree of life.</title>
        <authorList>
            <person name="Ahrendt S.R."/>
            <person name="Quandt C.A."/>
            <person name="Ciobanu D."/>
            <person name="Clum A."/>
            <person name="Salamov A."/>
            <person name="Andreopoulos B."/>
            <person name="Cheng J.F."/>
            <person name="Woyke T."/>
            <person name="Pelin A."/>
            <person name="Henrissat B."/>
            <person name="Reynolds N.K."/>
            <person name="Benny G.L."/>
            <person name="Smith M.E."/>
            <person name="James T.Y."/>
            <person name="Grigoriev I.V."/>
        </authorList>
    </citation>
    <scope>NUCLEOTIDE SEQUENCE [LARGE SCALE GENOMIC DNA]</scope>
</reference>
<dbReference type="InterPro" id="IPR036961">
    <property type="entry name" value="Kinesin_motor_dom_sf"/>
</dbReference>
<dbReference type="PANTHER" id="PTHR47968">
    <property type="entry name" value="CENTROMERE PROTEIN E"/>
    <property type="match status" value="1"/>
</dbReference>
<sequence>MGVPVKVFLRVRPPASKANTKALELSIEKDANAVSVNLPPDPAAPTRVYDRDVGADDVYATGIAQLVAQFLDGWNVGLLAAGATGSGKTFTLEGSKDGKAGGASEAFGAG</sequence>
<dbReference type="SUPFAM" id="SSF52540">
    <property type="entry name" value="P-loop containing nucleoside triphosphate hydrolases"/>
    <property type="match status" value="1"/>
</dbReference>
<dbReference type="PANTHER" id="PTHR47968:SF36">
    <property type="entry name" value="KINESIN HEAVY CHAIN ISOFORM X1"/>
    <property type="match status" value="1"/>
</dbReference>
<dbReference type="AlphaFoldDB" id="A0A4P9VXS8"/>
<dbReference type="PROSITE" id="PS50067">
    <property type="entry name" value="KINESIN_MOTOR_2"/>
    <property type="match status" value="1"/>
</dbReference>
<evidence type="ECO:0000256" key="1">
    <source>
        <dbReference type="ARBA" id="ARBA00022701"/>
    </source>
</evidence>
<dbReference type="GO" id="GO:0007018">
    <property type="term" value="P:microtubule-based movement"/>
    <property type="evidence" value="ECO:0007669"/>
    <property type="project" value="InterPro"/>
</dbReference>
<evidence type="ECO:0000256" key="2">
    <source>
        <dbReference type="ARBA" id="ARBA00023054"/>
    </source>
</evidence>
<organism evidence="7 8">
    <name type="scientific">Blyttiomyces helicus</name>
    <dbReference type="NCBI Taxonomy" id="388810"/>
    <lineage>
        <taxon>Eukaryota</taxon>
        <taxon>Fungi</taxon>
        <taxon>Fungi incertae sedis</taxon>
        <taxon>Chytridiomycota</taxon>
        <taxon>Chytridiomycota incertae sedis</taxon>
        <taxon>Chytridiomycetes</taxon>
        <taxon>Chytridiomycetes incertae sedis</taxon>
        <taxon>Blyttiomyces</taxon>
    </lineage>
</organism>
<feature type="region of interest" description="Disordered" evidence="5">
    <location>
        <begin position="90"/>
        <end position="110"/>
    </location>
</feature>
<evidence type="ECO:0000313" key="7">
    <source>
        <dbReference type="EMBL" id="RKO83523.1"/>
    </source>
</evidence>
<evidence type="ECO:0000256" key="3">
    <source>
        <dbReference type="ARBA" id="ARBA00023175"/>
    </source>
</evidence>
<dbReference type="InterPro" id="IPR027417">
    <property type="entry name" value="P-loop_NTPase"/>
</dbReference>
<dbReference type="Proteomes" id="UP000269721">
    <property type="component" value="Unassembled WGS sequence"/>
</dbReference>
<accession>A0A4P9VXS8</accession>
<keyword evidence="3 4" id="KW-0505">Motor protein</keyword>